<feature type="binding site" evidence="5">
    <location>
        <position position="283"/>
    </location>
    <ligand>
        <name>ATP</name>
        <dbReference type="ChEBI" id="CHEBI:30616"/>
    </ligand>
</feature>
<dbReference type="OrthoDB" id="4062651at2759"/>
<keyword evidence="1" id="KW-0808">Transferase</keyword>
<evidence type="ECO:0000256" key="3">
    <source>
        <dbReference type="ARBA" id="ARBA00022777"/>
    </source>
</evidence>
<dbReference type="Gene3D" id="3.30.200.20">
    <property type="entry name" value="Phosphorylase Kinase, domain 1"/>
    <property type="match status" value="1"/>
</dbReference>
<feature type="compositionally biased region" description="Low complexity" evidence="6">
    <location>
        <begin position="189"/>
        <end position="202"/>
    </location>
</feature>
<comment type="caution">
    <text evidence="8">The sequence shown here is derived from an EMBL/GenBank/DDBJ whole genome shotgun (WGS) entry which is preliminary data.</text>
</comment>
<dbReference type="PROSITE" id="PS00107">
    <property type="entry name" value="PROTEIN_KINASE_ATP"/>
    <property type="match status" value="1"/>
</dbReference>
<protein>
    <recommendedName>
        <fullName evidence="7">Protein kinase domain-containing protein</fullName>
    </recommendedName>
</protein>
<keyword evidence="4 5" id="KW-0067">ATP-binding</keyword>
<evidence type="ECO:0000313" key="9">
    <source>
        <dbReference type="Proteomes" id="UP000655225"/>
    </source>
</evidence>
<dbReference type="PROSITE" id="PS00108">
    <property type="entry name" value="PROTEIN_KINASE_ST"/>
    <property type="match status" value="1"/>
</dbReference>
<reference evidence="8 9" key="1">
    <citation type="submission" date="2020-04" db="EMBL/GenBank/DDBJ databases">
        <title>Plant Genome Project.</title>
        <authorList>
            <person name="Zhang R.-G."/>
        </authorList>
    </citation>
    <scope>NUCLEOTIDE SEQUENCE [LARGE SCALE GENOMIC DNA]</scope>
    <source>
        <strain evidence="8">YNK0</strain>
        <tissue evidence="8">Leaf</tissue>
    </source>
</reference>
<sequence>MMIGSPSMERRITSILGAKSAKRKRTIVVGLKSHNYSREMLLRLLNLVITSGDNVLAVHVQEPNDTFDPNTFHIHEDLCKSKQVDFQIKVCTGDSFIVVLTNQVRLHLATILALGCSTPWPKDSLVASCVKGLPPTCTLLVMDNGGRILVRRQGISQQGSTRPALQPSLSFPTKHTSNVKQSETSRQLPKSFTMPSSPTTTSLQHARTGLHVVQNAMKLPDSLEQNQLQRLALLEAKGTGKRFTSQELHCATDNFCPEMVIGEGGHSKVYRANLGDGQAAAVKVLMTTKWLGEELLREVEMLSGLKHEHIVQLIGYCYSKEMLAVVCNLLKESLKQKLRQLKWSERLRVAVGVAKALEYLHHSCSPPIIHRDVKSSNILLSDNCHPQLSDFGAAMVHQQLQQPWANTKPFDVVGTFGYLAPEYMMYGKVDEKIDVYSYGVVLLELITGKEAIRKNQASNHESLARSLLSCGLYERLVDPHLNDDYNRAEMQRMIIAARLCLMHSSSRRPTMKMILKILEDPDYWLKMQRERGEFNKTSSEGESGFWRHSELISNGTLNVEDI</sequence>
<dbReference type="PROSITE" id="PS50011">
    <property type="entry name" value="PROTEIN_KINASE_DOM"/>
    <property type="match status" value="1"/>
</dbReference>
<keyword evidence="2 5" id="KW-0547">Nucleotide-binding</keyword>
<dbReference type="InterPro" id="IPR008271">
    <property type="entry name" value="Ser/Thr_kinase_AS"/>
</dbReference>
<dbReference type="AlphaFoldDB" id="A0A834YAR1"/>
<dbReference type="SMART" id="SM00220">
    <property type="entry name" value="S_TKc"/>
    <property type="match status" value="1"/>
</dbReference>
<accession>A0A834YAR1</accession>
<dbReference type="PANTHER" id="PTHR47987">
    <property type="entry name" value="OS08G0249100 PROTEIN"/>
    <property type="match status" value="1"/>
</dbReference>
<feature type="domain" description="Protein kinase" evidence="7">
    <location>
        <begin position="255"/>
        <end position="525"/>
    </location>
</feature>
<dbReference type="Proteomes" id="UP000655225">
    <property type="component" value="Unassembled WGS sequence"/>
</dbReference>
<evidence type="ECO:0000256" key="5">
    <source>
        <dbReference type="PROSITE-ProRule" id="PRU10141"/>
    </source>
</evidence>
<dbReference type="Gene3D" id="1.10.510.10">
    <property type="entry name" value="Transferase(Phosphotransferase) domain 1"/>
    <property type="match status" value="1"/>
</dbReference>
<evidence type="ECO:0000313" key="8">
    <source>
        <dbReference type="EMBL" id="KAF8377749.1"/>
    </source>
</evidence>
<dbReference type="InterPro" id="IPR017441">
    <property type="entry name" value="Protein_kinase_ATP_BS"/>
</dbReference>
<dbReference type="GO" id="GO:0005524">
    <property type="term" value="F:ATP binding"/>
    <property type="evidence" value="ECO:0007669"/>
    <property type="project" value="UniProtKB-UniRule"/>
</dbReference>
<organism evidence="8 9">
    <name type="scientific">Tetracentron sinense</name>
    <name type="common">Spur-leaf</name>
    <dbReference type="NCBI Taxonomy" id="13715"/>
    <lineage>
        <taxon>Eukaryota</taxon>
        <taxon>Viridiplantae</taxon>
        <taxon>Streptophyta</taxon>
        <taxon>Embryophyta</taxon>
        <taxon>Tracheophyta</taxon>
        <taxon>Spermatophyta</taxon>
        <taxon>Magnoliopsida</taxon>
        <taxon>Trochodendrales</taxon>
        <taxon>Trochodendraceae</taxon>
        <taxon>Tetracentron</taxon>
    </lineage>
</organism>
<dbReference type="SUPFAM" id="SSF56112">
    <property type="entry name" value="Protein kinase-like (PK-like)"/>
    <property type="match status" value="1"/>
</dbReference>
<dbReference type="GO" id="GO:0004672">
    <property type="term" value="F:protein kinase activity"/>
    <property type="evidence" value="ECO:0007669"/>
    <property type="project" value="InterPro"/>
</dbReference>
<dbReference type="FunFam" id="1.10.510.10:FF:000095">
    <property type="entry name" value="protein STRUBBELIG-RECEPTOR FAMILY 8"/>
    <property type="match status" value="1"/>
</dbReference>
<dbReference type="EMBL" id="JABCRI010000024">
    <property type="protein sequence ID" value="KAF8377749.1"/>
    <property type="molecule type" value="Genomic_DNA"/>
</dbReference>
<proteinExistence type="predicted"/>
<evidence type="ECO:0000256" key="2">
    <source>
        <dbReference type="ARBA" id="ARBA00022741"/>
    </source>
</evidence>
<keyword evidence="9" id="KW-1185">Reference proteome</keyword>
<evidence type="ECO:0000256" key="6">
    <source>
        <dbReference type="SAM" id="MobiDB-lite"/>
    </source>
</evidence>
<keyword evidence="3" id="KW-0418">Kinase</keyword>
<evidence type="ECO:0000256" key="1">
    <source>
        <dbReference type="ARBA" id="ARBA00022679"/>
    </source>
</evidence>
<gene>
    <name evidence="8" type="ORF">HHK36_031134</name>
</gene>
<evidence type="ECO:0000256" key="4">
    <source>
        <dbReference type="ARBA" id="ARBA00022840"/>
    </source>
</evidence>
<evidence type="ECO:0000259" key="7">
    <source>
        <dbReference type="PROSITE" id="PS50011"/>
    </source>
</evidence>
<dbReference type="InterPro" id="IPR011009">
    <property type="entry name" value="Kinase-like_dom_sf"/>
</dbReference>
<feature type="region of interest" description="Disordered" evidence="6">
    <location>
        <begin position="154"/>
        <end position="202"/>
    </location>
</feature>
<dbReference type="InterPro" id="IPR046958">
    <property type="entry name" value="RBK1/2/STUNTED"/>
</dbReference>
<dbReference type="InterPro" id="IPR000719">
    <property type="entry name" value="Prot_kinase_dom"/>
</dbReference>
<dbReference type="Pfam" id="PF00069">
    <property type="entry name" value="Pkinase"/>
    <property type="match status" value="1"/>
</dbReference>
<name>A0A834YAR1_TETSI</name>
<dbReference type="PANTHER" id="PTHR47987:SF11">
    <property type="entry name" value="RECEPTOR-LIKE CYTOSOLIC SERINE_THREONINE-PROTEIN KINASE RBK1 ISOFORM X1"/>
    <property type="match status" value="1"/>
</dbReference>
<dbReference type="OMA" id="NCQPQLS"/>
<feature type="compositionally biased region" description="Polar residues" evidence="6">
    <location>
        <begin position="154"/>
        <end position="188"/>
    </location>
</feature>